<gene>
    <name evidence="5" type="ORF">ETAA8_17280</name>
</gene>
<dbReference type="SUPFAM" id="SSF53335">
    <property type="entry name" value="S-adenosyl-L-methionine-dependent methyltransferases"/>
    <property type="match status" value="1"/>
</dbReference>
<dbReference type="Proteomes" id="UP000315017">
    <property type="component" value="Chromosome"/>
</dbReference>
<dbReference type="RefSeq" id="WP_145087405.1">
    <property type="nucleotide sequence ID" value="NZ_CP036274.1"/>
</dbReference>
<dbReference type="OrthoDB" id="9814572at2"/>
<evidence type="ECO:0000313" key="5">
    <source>
        <dbReference type="EMBL" id="QDU26647.1"/>
    </source>
</evidence>
<accession>A0A517Y8T2</accession>
<keyword evidence="2" id="KW-0680">Restriction system</keyword>
<organism evidence="5 6">
    <name type="scientific">Anatilimnocola aggregata</name>
    <dbReference type="NCBI Taxonomy" id="2528021"/>
    <lineage>
        <taxon>Bacteria</taxon>
        <taxon>Pseudomonadati</taxon>
        <taxon>Planctomycetota</taxon>
        <taxon>Planctomycetia</taxon>
        <taxon>Pirellulales</taxon>
        <taxon>Pirellulaceae</taxon>
        <taxon>Anatilimnocola</taxon>
    </lineage>
</organism>
<evidence type="ECO:0000256" key="3">
    <source>
        <dbReference type="SAM" id="MobiDB-lite"/>
    </source>
</evidence>
<sequence>MIDAIWNAFWAGGISNPLEVIEQITYLLFMRRLDDLHTLDENKATRLKKPMERRVFPEGKDSRRCPCDDLRWSRFKHKSPSVMYTTVGEHGFPFHRTLGGYNSTYAHHMKDARFPSPRSRREAADFAVPEPFKGV</sequence>
<protein>
    <recommendedName>
        <fullName evidence="4">N6 adenine-specific DNA methyltransferase N-terminal domain-containing protein</fullName>
    </recommendedName>
</protein>
<feature type="region of interest" description="Disordered" evidence="3">
    <location>
        <begin position="113"/>
        <end position="135"/>
    </location>
</feature>
<evidence type="ECO:0000313" key="6">
    <source>
        <dbReference type="Proteomes" id="UP000315017"/>
    </source>
</evidence>
<dbReference type="InterPro" id="IPR022749">
    <property type="entry name" value="D12N6_MeTrfase_N"/>
</dbReference>
<reference evidence="5 6" key="1">
    <citation type="submission" date="2019-02" db="EMBL/GenBank/DDBJ databases">
        <title>Deep-cultivation of Planctomycetes and their phenomic and genomic characterization uncovers novel biology.</title>
        <authorList>
            <person name="Wiegand S."/>
            <person name="Jogler M."/>
            <person name="Boedeker C."/>
            <person name="Pinto D."/>
            <person name="Vollmers J."/>
            <person name="Rivas-Marin E."/>
            <person name="Kohn T."/>
            <person name="Peeters S.H."/>
            <person name="Heuer A."/>
            <person name="Rast P."/>
            <person name="Oberbeckmann S."/>
            <person name="Bunk B."/>
            <person name="Jeske O."/>
            <person name="Meyerdierks A."/>
            <person name="Storesund J.E."/>
            <person name="Kallscheuer N."/>
            <person name="Luecker S."/>
            <person name="Lage O.M."/>
            <person name="Pohl T."/>
            <person name="Merkel B.J."/>
            <person name="Hornburger P."/>
            <person name="Mueller R.-W."/>
            <person name="Bruemmer F."/>
            <person name="Labrenz M."/>
            <person name="Spormann A.M."/>
            <person name="Op den Camp H."/>
            <person name="Overmann J."/>
            <person name="Amann R."/>
            <person name="Jetten M.S.M."/>
            <person name="Mascher T."/>
            <person name="Medema M.H."/>
            <person name="Devos D.P."/>
            <person name="Kaster A.-K."/>
            <person name="Ovreas L."/>
            <person name="Rohde M."/>
            <person name="Galperin M.Y."/>
            <person name="Jogler C."/>
        </authorList>
    </citation>
    <scope>NUCLEOTIDE SEQUENCE [LARGE SCALE GENOMIC DNA]</scope>
    <source>
        <strain evidence="5 6">ETA_A8</strain>
    </source>
</reference>
<dbReference type="InterPro" id="IPR038333">
    <property type="entry name" value="T1MK-like_N_sf"/>
</dbReference>
<comment type="similarity">
    <text evidence="1">Belongs to the N(4)/N(6)-methyltransferase family.</text>
</comment>
<evidence type="ECO:0000259" key="4">
    <source>
        <dbReference type="Pfam" id="PF12161"/>
    </source>
</evidence>
<feature type="domain" description="N6 adenine-specific DNA methyltransferase N-terminal" evidence="4">
    <location>
        <begin position="2"/>
        <end position="91"/>
    </location>
</feature>
<dbReference type="Gene3D" id="1.20.1260.30">
    <property type="match status" value="1"/>
</dbReference>
<dbReference type="KEGG" id="aagg:ETAA8_17280"/>
<feature type="compositionally biased region" description="Basic and acidic residues" evidence="3">
    <location>
        <begin position="113"/>
        <end position="124"/>
    </location>
</feature>
<dbReference type="EMBL" id="CP036274">
    <property type="protein sequence ID" value="QDU26647.1"/>
    <property type="molecule type" value="Genomic_DNA"/>
</dbReference>
<name>A0A517Y8T2_9BACT</name>
<keyword evidence="6" id="KW-1185">Reference proteome</keyword>
<dbReference type="InterPro" id="IPR029063">
    <property type="entry name" value="SAM-dependent_MTases_sf"/>
</dbReference>
<proteinExistence type="inferred from homology"/>
<dbReference type="AlphaFoldDB" id="A0A517Y8T2"/>
<dbReference type="Pfam" id="PF12161">
    <property type="entry name" value="HsdM_N"/>
    <property type="match status" value="1"/>
</dbReference>
<dbReference type="GO" id="GO:0009307">
    <property type="term" value="P:DNA restriction-modification system"/>
    <property type="evidence" value="ECO:0007669"/>
    <property type="project" value="UniProtKB-KW"/>
</dbReference>
<evidence type="ECO:0000256" key="2">
    <source>
        <dbReference type="ARBA" id="ARBA00022747"/>
    </source>
</evidence>
<evidence type="ECO:0000256" key="1">
    <source>
        <dbReference type="ARBA" id="ARBA00006594"/>
    </source>
</evidence>